<dbReference type="InterPro" id="IPR005066">
    <property type="entry name" value="MoCF_OxRdtse_dimer"/>
</dbReference>
<dbReference type="PROSITE" id="PS51318">
    <property type="entry name" value="TAT"/>
    <property type="match status" value="1"/>
</dbReference>
<evidence type="ECO:0000259" key="5">
    <source>
        <dbReference type="Pfam" id="PF00174"/>
    </source>
</evidence>
<dbReference type="Gene3D" id="3.90.420.10">
    <property type="entry name" value="Oxidoreductase, molybdopterin-binding domain"/>
    <property type="match status" value="1"/>
</dbReference>
<keyword evidence="8" id="KW-1185">Reference proteome</keyword>
<evidence type="ECO:0000256" key="1">
    <source>
        <dbReference type="ARBA" id="ARBA00001924"/>
    </source>
</evidence>
<dbReference type="Gene3D" id="2.60.40.650">
    <property type="match status" value="1"/>
</dbReference>
<dbReference type="InterPro" id="IPR014756">
    <property type="entry name" value="Ig_E-set"/>
</dbReference>
<evidence type="ECO:0000256" key="4">
    <source>
        <dbReference type="ARBA" id="ARBA00023002"/>
    </source>
</evidence>
<organism evidence="7 8">
    <name type="scientific">Dongia sedimenti</name>
    <dbReference type="NCBI Taxonomy" id="3064282"/>
    <lineage>
        <taxon>Bacteria</taxon>
        <taxon>Pseudomonadati</taxon>
        <taxon>Pseudomonadota</taxon>
        <taxon>Alphaproteobacteria</taxon>
        <taxon>Rhodospirillales</taxon>
        <taxon>Dongiaceae</taxon>
        <taxon>Dongia</taxon>
    </lineage>
</organism>
<reference evidence="8" key="1">
    <citation type="submission" date="2023-08" db="EMBL/GenBank/DDBJ databases">
        <title>Rhodospirillaceae gen. nov., a novel taxon isolated from the Yangtze River Yuezi River estuary sludge.</title>
        <authorList>
            <person name="Ruan L."/>
        </authorList>
    </citation>
    <scope>NUCLEOTIDE SEQUENCE [LARGE SCALE GENOMIC DNA]</scope>
    <source>
        <strain evidence="8">R-7</strain>
    </source>
</reference>
<dbReference type="RefSeq" id="WP_379962071.1">
    <property type="nucleotide sequence ID" value="NZ_JAUYVI010000013.1"/>
</dbReference>
<evidence type="ECO:0000313" key="8">
    <source>
        <dbReference type="Proteomes" id="UP001230156"/>
    </source>
</evidence>
<accession>A0ABU0YV21</accession>
<dbReference type="Pfam" id="PF00174">
    <property type="entry name" value="Oxidored_molyb"/>
    <property type="match status" value="1"/>
</dbReference>
<comment type="cofactor">
    <cofactor evidence="1">
        <name>Mo-molybdopterin</name>
        <dbReference type="ChEBI" id="CHEBI:71302"/>
    </cofactor>
</comment>
<dbReference type="Proteomes" id="UP001230156">
    <property type="component" value="Unassembled WGS sequence"/>
</dbReference>
<dbReference type="InterPro" id="IPR036374">
    <property type="entry name" value="OxRdtase_Mopterin-bd_sf"/>
</dbReference>
<gene>
    <name evidence="7" type="ORF">Q8A70_28065</name>
</gene>
<comment type="caution">
    <text evidence="7">The sequence shown here is derived from an EMBL/GenBank/DDBJ whole genome shotgun (WGS) entry which is preliminary data.</text>
</comment>
<dbReference type="InterPro" id="IPR000572">
    <property type="entry name" value="OxRdtase_Mopterin-bd_dom"/>
</dbReference>
<dbReference type="SUPFAM" id="SSF56524">
    <property type="entry name" value="Oxidoreductase molybdopterin-binding domain"/>
    <property type="match status" value="1"/>
</dbReference>
<dbReference type="InterPro" id="IPR006311">
    <property type="entry name" value="TAT_signal"/>
</dbReference>
<keyword evidence="4" id="KW-0560">Oxidoreductase</keyword>
<keyword evidence="3" id="KW-0479">Metal-binding</keyword>
<feature type="domain" description="Moybdenum cofactor oxidoreductase dimerisation" evidence="6">
    <location>
        <begin position="287"/>
        <end position="401"/>
    </location>
</feature>
<dbReference type="PANTHER" id="PTHR19372:SF7">
    <property type="entry name" value="SULFITE OXIDASE, MITOCHONDRIAL"/>
    <property type="match status" value="1"/>
</dbReference>
<dbReference type="EMBL" id="JAUYVI010000013">
    <property type="protein sequence ID" value="MDQ7251575.1"/>
    <property type="molecule type" value="Genomic_DNA"/>
</dbReference>
<protein>
    <submittedName>
        <fullName evidence="7">Molybdopterin-dependent oxidoreductase</fullName>
    </submittedName>
</protein>
<keyword evidence="2" id="KW-0500">Molybdenum</keyword>
<dbReference type="PRINTS" id="PR00407">
    <property type="entry name" value="EUMOPTERIN"/>
</dbReference>
<evidence type="ECO:0000259" key="6">
    <source>
        <dbReference type="Pfam" id="PF03404"/>
    </source>
</evidence>
<feature type="domain" description="Oxidoreductase molybdopterin-binding" evidence="5">
    <location>
        <begin position="91"/>
        <end position="260"/>
    </location>
</feature>
<evidence type="ECO:0000256" key="2">
    <source>
        <dbReference type="ARBA" id="ARBA00022505"/>
    </source>
</evidence>
<evidence type="ECO:0000313" key="7">
    <source>
        <dbReference type="EMBL" id="MDQ7251575.1"/>
    </source>
</evidence>
<proteinExistence type="predicted"/>
<dbReference type="Pfam" id="PF03404">
    <property type="entry name" value="Mo-co_dimer"/>
    <property type="match status" value="1"/>
</dbReference>
<dbReference type="PANTHER" id="PTHR19372">
    <property type="entry name" value="SULFITE REDUCTASE"/>
    <property type="match status" value="1"/>
</dbReference>
<dbReference type="SUPFAM" id="SSF81296">
    <property type="entry name" value="E set domains"/>
    <property type="match status" value="1"/>
</dbReference>
<sequence length="404" mass="43532">MKAITRRSLLGQAATASILMAGRRAFARPSVDLGLPGGPGVRPLTTDFPEKGAMILQRSRPPLLETPFEVFDQGVFTPNDRFYVRWHWAVIPTDVAVDSFRLAVRGHVATPLSLSLKDILALPRFEIAAVNQCSGNSRGLFQPRVPGGQWANGAMGNALWTGVRLKDVLDRAGVKPGAVQVRFKGLDEPVVDGAPDFMKSLSVDHARDGEVMIAFAMNGKQLPLLNGFPLRLVVPGWYATYWVKMLSDIEVLDRPDDNFWTKSAYLVPDTPGADMKPGATGVPLVPISKMGPRSFITNLKPGDTIQAGAPVPLRGIAFGGDAGVTRVDLSADGGRTWRPATLGKDEGKYGFRQWQASFTPPSAGAYSLAVRCTNSAGLVQSDRPNWNPSGFMRNVIETVAVAAV</sequence>
<name>A0ABU0YV21_9PROT</name>
<dbReference type="InterPro" id="IPR008335">
    <property type="entry name" value="Mopterin_OxRdtase_euk"/>
</dbReference>
<evidence type="ECO:0000256" key="3">
    <source>
        <dbReference type="ARBA" id="ARBA00022723"/>
    </source>
</evidence>